<name>M1DK59_SOLTU</name>
<proteinExistence type="predicted"/>
<dbReference type="Proteomes" id="UP000011115">
    <property type="component" value="Unassembled WGS sequence"/>
</dbReference>
<dbReference type="InParanoid" id="M1DK59"/>
<dbReference type="HOGENOM" id="CLU_2113243_0_0_1"/>
<reference evidence="1" key="2">
    <citation type="submission" date="2015-06" db="UniProtKB">
        <authorList>
            <consortium name="EnsemblPlants"/>
        </authorList>
    </citation>
    <scope>IDENTIFICATION</scope>
    <source>
        <strain evidence="1">DM1-3 516 R44</strain>
    </source>
</reference>
<reference evidence="2" key="1">
    <citation type="journal article" date="2011" name="Nature">
        <title>Genome sequence and analysis of the tuber crop potato.</title>
        <authorList>
            <consortium name="The Potato Genome Sequencing Consortium"/>
        </authorList>
    </citation>
    <scope>NUCLEOTIDE SEQUENCE [LARGE SCALE GENOMIC DNA]</scope>
    <source>
        <strain evidence="2">cv. DM1-3 516 R44</strain>
    </source>
</reference>
<organism evidence="1 2">
    <name type="scientific">Solanum tuberosum</name>
    <name type="common">Potato</name>
    <dbReference type="NCBI Taxonomy" id="4113"/>
    <lineage>
        <taxon>Eukaryota</taxon>
        <taxon>Viridiplantae</taxon>
        <taxon>Streptophyta</taxon>
        <taxon>Embryophyta</taxon>
        <taxon>Tracheophyta</taxon>
        <taxon>Spermatophyta</taxon>
        <taxon>Magnoliopsida</taxon>
        <taxon>eudicotyledons</taxon>
        <taxon>Gunneridae</taxon>
        <taxon>Pentapetalae</taxon>
        <taxon>asterids</taxon>
        <taxon>lamiids</taxon>
        <taxon>Solanales</taxon>
        <taxon>Solanaceae</taxon>
        <taxon>Solanoideae</taxon>
        <taxon>Solaneae</taxon>
        <taxon>Solanum</taxon>
    </lineage>
</organism>
<dbReference type="Gramene" id="PGSC0003DMT400090331">
    <property type="protein sequence ID" value="PGSC0003DMT400090331"/>
    <property type="gene ID" value="PGSC0003DMG400039902"/>
</dbReference>
<sequence length="115" mass="13394">MSKEIVKFVEFSLWISSGVIPTRYILFKLKLCLAFQLAYSYIQCTDVSWTASSYDADGVKLGVLESEEEKKEKKKRRRRRRRGKIEEINKFPTRSSWICVGGDPYQGMMILSVWG</sequence>
<dbReference type="EnsemblPlants" id="PGSC0003DMT400090331">
    <property type="protein sequence ID" value="PGSC0003DMT400090331"/>
    <property type="gene ID" value="PGSC0003DMG400039902"/>
</dbReference>
<evidence type="ECO:0000313" key="2">
    <source>
        <dbReference type="Proteomes" id="UP000011115"/>
    </source>
</evidence>
<accession>M1DK59</accession>
<dbReference type="AlphaFoldDB" id="M1DK59"/>
<protein>
    <submittedName>
        <fullName evidence="1">Uncharacterized protein</fullName>
    </submittedName>
</protein>
<dbReference type="PaxDb" id="4113-PGSC0003DMT400090331"/>
<evidence type="ECO:0000313" key="1">
    <source>
        <dbReference type="EnsemblPlants" id="PGSC0003DMT400090331"/>
    </source>
</evidence>
<keyword evidence="2" id="KW-1185">Reference proteome</keyword>